<name>A0A9W6LZ37_9MICO</name>
<evidence type="ECO:0000313" key="3">
    <source>
        <dbReference type="EMBL" id="GLJ75451.1"/>
    </source>
</evidence>
<feature type="domain" description="Gfo/Idh/MocA-like oxidoreductase N-terminal" evidence="2">
    <location>
        <begin position="9"/>
        <end position="124"/>
    </location>
</feature>
<gene>
    <name evidence="3" type="ORF">GCM10017584_10250</name>
</gene>
<dbReference type="RefSeq" id="WP_271176132.1">
    <property type="nucleotide sequence ID" value="NZ_BAAAJO010000001.1"/>
</dbReference>
<evidence type="ECO:0000259" key="2">
    <source>
        <dbReference type="Pfam" id="PF01408"/>
    </source>
</evidence>
<keyword evidence="1" id="KW-0560">Oxidoreductase</keyword>
<organism evidence="3 4">
    <name type="scientific">Leifsonia poae</name>
    <dbReference type="NCBI Taxonomy" id="110933"/>
    <lineage>
        <taxon>Bacteria</taxon>
        <taxon>Bacillati</taxon>
        <taxon>Actinomycetota</taxon>
        <taxon>Actinomycetes</taxon>
        <taxon>Micrococcales</taxon>
        <taxon>Microbacteriaceae</taxon>
        <taxon>Leifsonia</taxon>
    </lineage>
</organism>
<dbReference type="SUPFAM" id="SSF51735">
    <property type="entry name" value="NAD(P)-binding Rossmann-fold domains"/>
    <property type="match status" value="1"/>
</dbReference>
<evidence type="ECO:0000256" key="1">
    <source>
        <dbReference type="ARBA" id="ARBA00023002"/>
    </source>
</evidence>
<proteinExistence type="predicted"/>
<dbReference type="GO" id="GO:0000166">
    <property type="term" value="F:nucleotide binding"/>
    <property type="evidence" value="ECO:0007669"/>
    <property type="project" value="InterPro"/>
</dbReference>
<dbReference type="SUPFAM" id="SSF55347">
    <property type="entry name" value="Glyceraldehyde-3-phosphate dehydrogenase-like, C-terminal domain"/>
    <property type="match status" value="1"/>
</dbReference>
<dbReference type="GO" id="GO:0016491">
    <property type="term" value="F:oxidoreductase activity"/>
    <property type="evidence" value="ECO:0007669"/>
    <property type="project" value="UniProtKB-KW"/>
</dbReference>
<dbReference type="EMBL" id="BSEN01000003">
    <property type="protein sequence ID" value="GLJ75451.1"/>
    <property type="molecule type" value="Genomic_DNA"/>
</dbReference>
<dbReference type="InterPro" id="IPR036291">
    <property type="entry name" value="NAD(P)-bd_dom_sf"/>
</dbReference>
<dbReference type="AlphaFoldDB" id="A0A9W6LZ37"/>
<reference evidence="3" key="1">
    <citation type="journal article" date="2014" name="Int. J. Syst. Evol. Microbiol.">
        <title>Complete genome sequence of Corynebacterium casei LMG S-19264T (=DSM 44701T), isolated from a smear-ripened cheese.</title>
        <authorList>
            <consortium name="US DOE Joint Genome Institute (JGI-PGF)"/>
            <person name="Walter F."/>
            <person name="Albersmeier A."/>
            <person name="Kalinowski J."/>
            <person name="Ruckert C."/>
        </authorList>
    </citation>
    <scope>NUCLEOTIDE SEQUENCE</scope>
    <source>
        <strain evidence="3">VKM Ac-1401</strain>
    </source>
</reference>
<accession>A0A9W6LZ37</accession>
<comment type="caution">
    <text evidence="3">The sequence shown here is derived from an EMBL/GenBank/DDBJ whole genome shotgun (WGS) entry which is preliminary data.</text>
</comment>
<keyword evidence="4" id="KW-1185">Reference proteome</keyword>
<dbReference type="PANTHER" id="PTHR43818:SF11">
    <property type="entry name" value="BCDNA.GH03377"/>
    <property type="match status" value="1"/>
</dbReference>
<dbReference type="InterPro" id="IPR050463">
    <property type="entry name" value="Gfo/Idh/MocA_oxidrdct_glycsds"/>
</dbReference>
<dbReference type="InterPro" id="IPR000683">
    <property type="entry name" value="Gfo/Idh/MocA-like_OxRdtase_N"/>
</dbReference>
<protein>
    <submittedName>
        <fullName evidence="3">Oxidoreductase</fullName>
    </submittedName>
</protein>
<evidence type="ECO:0000313" key="4">
    <source>
        <dbReference type="Proteomes" id="UP001142372"/>
    </source>
</evidence>
<dbReference type="PANTHER" id="PTHR43818">
    <property type="entry name" value="BCDNA.GH03377"/>
    <property type="match status" value="1"/>
</dbReference>
<dbReference type="Proteomes" id="UP001142372">
    <property type="component" value="Unassembled WGS sequence"/>
</dbReference>
<dbReference type="Gene3D" id="3.40.50.720">
    <property type="entry name" value="NAD(P)-binding Rossmann-like Domain"/>
    <property type="match status" value="1"/>
</dbReference>
<sequence>MNGGSSPLTIAVVGLGFGRDFVPIYRSHPAVADVILVEPDAARRAAVAHEFGLAPGYADLSEALTDPAIDAVHILAPVFLHADMVVAALDAGKHVACAVPMATTLEDLERIIAATERSGRNYMMMETTVFGREYIAVDELLRAGAFGDLALYRGFHIQNLEGFPLYWQGFPPMHYVTHALSPILSLLGTTVASVSARGAGRLAPANAGGGFDNPFPTEVGQFTLRDSDVLADVTMSFFQTARSYVEGFSLYGERLGVEWPIDNVGPMTAYDMLPPASGERGNRVEARSLEPRDAPERLPEALQAFVRPTDVLLPGMPSPARVEAHHGGSHPFLVHEFVSSIVEGRPPLIDAYRSAAWTAPGICAHQSALAGGAEVAVPAYGPR</sequence>
<dbReference type="Pfam" id="PF01408">
    <property type="entry name" value="GFO_IDH_MocA"/>
    <property type="match status" value="1"/>
</dbReference>
<reference evidence="3" key="2">
    <citation type="submission" date="2023-01" db="EMBL/GenBank/DDBJ databases">
        <authorList>
            <person name="Sun Q."/>
            <person name="Evtushenko L."/>
        </authorList>
    </citation>
    <scope>NUCLEOTIDE SEQUENCE</scope>
    <source>
        <strain evidence="3">VKM Ac-1401</strain>
    </source>
</reference>
<dbReference type="Gene3D" id="3.30.360.10">
    <property type="entry name" value="Dihydrodipicolinate Reductase, domain 2"/>
    <property type="match status" value="1"/>
</dbReference>